<proteinExistence type="inferred from homology"/>
<feature type="transmembrane region" description="Helical" evidence="6">
    <location>
        <begin position="309"/>
        <end position="326"/>
    </location>
</feature>
<feature type="domain" description="NADH:quinone oxidoreductase/Mrp antiporter transmembrane" evidence="8">
    <location>
        <begin position="131"/>
        <end position="427"/>
    </location>
</feature>
<feature type="transmembrane region" description="Helical" evidence="6">
    <location>
        <begin position="48"/>
        <end position="65"/>
    </location>
</feature>
<evidence type="ECO:0000256" key="4">
    <source>
        <dbReference type="ARBA" id="ARBA00022989"/>
    </source>
</evidence>
<protein>
    <recommendedName>
        <fullName evidence="6">NADH-quinone oxidoreductase subunit N</fullName>
        <ecNumber evidence="6">7.1.1.-</ecNumber>
    </recommendedName>
    <alternativeName>
        <fullName evidence="6">NADH dehydrogenase I subunit N</fullName>
    </alternativeName>
    <alternativeName>
        <fullName evidence="6">NDH-1 subunit N</fullName>
    </alternativeName>
</protein>
<keyword evidence="6" id="KW-0813">Transport</keyword>
<keyword evidence="3 6" id="KW-0812">Transmembrane</keyword>
<organism evidence="9 10">
    <name type="scientific">Geothrix edaphica</name>
    <dbReference type="NCBI Taxonomy" id="2927976"/>
    <lineage>
        <taxon>Bacteria</taxon>
        <taxon>Pseudomonadati</taxon>
        <taxon>Acidobacteriota</taxon>
        <taxon>Holophagae</taxon>
        <taxon>Holophagales</taxon>
        <taxon>Holophagaceae</taxon>
        <taxon>Geothrix</taxon>
    </lineage>
</organism>
<dbReference type="InterPro" id="IPR010096">
    <property type="entry name" value="NADH-Q_OxRdtase_suN/2"/>
</dbReference>
<feature type="transmembrane region" description="Helical" evidence="6">
    <location>
        <begin position="281"/>
        <end position="300"/>
    </location>
</feature>
<evidence type="ECO:0000256" key="5">
    <source>
        <dbReference type="ARBA" id="ARBA00023136"/>
    </source>
</evidence>
<dbReference type="EC" id="7.1.1.-" evidence="6"/>
<feature type="transmembrane region" description="Helical" evidence="6">
    <location>
        <begin position="137"/>
        <end position="156"/>
    </location>
</feature>
<keyword evidence="4 6" id="KW-1133">Transmembrane helix</keyword>
<keyword evidence="6" id="KW-0520">NAD</keyword>
<name>A0ABQ5PUI7_9BACT</name>
<feature type="transmembrane region" description="Helical" evidence="6">
    <location>
        <begin position="250"/>
        <end position="269"/>
    </location>
</feature>
<sequence length="488" mass="52547">MTGFAQGLLGALLRDTPYITPQLFLMVVATLMLWPGDLFFNRNEKHRWAPITLVVLAVTAALIGRTPDGEGFSRMFRMDGFTRGFQMLCVLGAAATVALSVKLLNGLKQQTVEYYALILFSLAGMLFLCGASDLISMYFSLELMAICIYILVAYLRDRATSVEAGVKYFLLGAFSSGILVYGISLLYGAAGGTTTNLADLDRALALTPTTSNLLVFSGVLMVLIGMAFKVAAVPFHMWSPDAYEGAPTPITMFMATAPKAAALAAFLRVFGSGLHGVSSDWVLPLCYIAGASMILGNVTAVKQESMKRLLAYSSIAHVGYMLLGVLSGDPRAGAQAVWLYMLIYIVMNTGAFAVVIYLQGKGEGERIEDFRGLGRKHPVLGFAMMIFLLSLAGIPPLAGFFGKFYLFKLAIEQGFVTLTTIALLTSAVGAYYYLGVVAQMYFREPDGEPVAPMGATSVFVVTLACALVLVATAFGPWLVDWASKITWV</sequence>
<comment type="function">
    <text evidence="6">NDH-1 shuttles electrons from NADH, via FMN and iron-sulfur (Fe-S) centers, to quinones in the respiratory chain. The immediate electron acceptor for the enzyme in this species is believed to be ubiquinone. Couples the redox reaction to proton translocation (for every two electrons transferred, four hydrogen ions are translocated across the cytoplasmic membrane), and thus conserves the redox energy in a proton gradient.</text>
</comment>
<feature type="transmembrane region" description="Helical" evidence="6">
    <location>
        <begin position="213"/>
        <end position="238"/>
    </location>
</feature>
<comment type="subunit">
    <text evidence="6">NDH-1 is composed of 14 different subunits. Subunits NuoA, H, J, K, L, M, N constitute the membrane sector of the complex.</text>
</comment>
<evidence type="ECO:0000256" key="7">
    <source>
        <dbReference type="RuleBase" id="RU000320"/>
    </source>
</evidence>
<dbReference type="PANTHER" id="PTHR22773">
    <property type="entry name" value="NADH DEHYDROGENASE"/>
    <property type="match status" value="1"/>
</dbReference>
<evidence type="ECO:0000256" key="3">
    <source>
        <dbReference type="ARBA" id="ARBA00022692"/>
    </source>
</evidence>
<accession>A0ABQ5PUI7</accession>
<keyword evidence="6" id="KW-0874">Quinone</keyword>
<dbReference type="Proteomes" id="UP001165044">
    <property type="component" value="Unassembled WGS sequence"/>
</dbReference>
<feature type="transmembrane region" description="Helical" evidence="6">
    <location>
        <begin position="414"/>
        <end position="434"/>
    </location>
</feature>
<dbReference type="EMBL" id="BSDC01000001">
    <property type="protein sequence ID" value="GLH66106.1"/>
    <property type="molecule type" value="Genomic_DNA"/>
</dbReference>
<evidence type="ECO:0000256" key="2">
    <source>
        <dbReference type="ARBA" id="ARBA00022519"/>
    </source>
</evidence>
<feature type="transmembrane region" description="Helical" evidence="6">
    <location>
        <begin position="85"/>
        <end position="105"/>
    </location>
</feature>
<dbReference type="PRINTS" id="PR01434">
    <property type="entry name" value="NADHDHGNASE5"/>
</dbReference>
<keyword evidence="6" id="KW-1278">Translocase</keyword>
<evidence type="ECO:0000256" key="1">
    <source>
        <dbReference type="ARBA" id="ARBA00004127"/>
    </source>
</evidence>
<keyword evidence="6" id="KW-0830">Ubiquinone</keyword>
<reference evidence="9" key="1">
    <citation type="journal article" date="2023" name="Antonie Van Leeuwenhoek">
        <title>Mesoterricola silvestris gen. nov., sp. nov., Mesoterricola sediminis sp. nov., Geothrix oryzae sp. nov., Geothrix edaphica sp. nov., Geothrix rubra sp. nov., and Geothrix limicola sp. nov., six novel members of Acidobacteriota isolated from soils.</title>
        <authorList>
            <person name="Itoh H."/>
            <person name="Sugisawa Y."/>
            <person name="Mise K."/>
            <person name="Xu Z."/>
            <person name="Kuniyasu M."/>
            <person name="Ushijima N."/>
            <person name="Kawano K."/>
            <person name="Kobayashi E."/>
            <person name="Shiratori Y."/>
            <person name="Masuda Y."/>
            <person name="Senoo K."/>
        </authorList>
    </citation>
    <scope>NUCLEOTIDE SEQUENCE</scope>
    <source>
        <strain evidence="9">Red802</strain>
    </source>
</reference>
<feature type="transmembrane region" description="Helical" evidence="6">
    <location>
        <begin position="168"/>
        <end position="190"/>
    </location>
</feature>
<keyword evidence="10" id="KW-1185">Reference proteome</keyword>
<comment type="caution">
    <text evidence="9">The sequence shown here is derived from an EMBL/GenBank/DDBJ whole genome shotgun (WGS) entry which is preliminary data.</text>
</comment>
<comment type="subcellular location">
    <subcellularLocation>
        <location evidence="6">Cell membrane</location>
        <topology evidence="6">Multi-pass membrane protein</topology>
    </subcellularLocation>
    <subcellularLocation>
        <location evidence="1">Endomembrane system</location>
        <topology evidence="1">Multi-pass membrane protein</topology>
    </subcellularLocation>
    <subcellularLocation>
        <location evidence="7">Membrane</location>
        <topology evidence="7">Multi-pass membrane protein</topology>
    </subcellularLocation>
</comment>
<feature type="transmembrane region" description="Helical" evidence="6">
    <location>
        <begin position="455"/>
        <end position="479"/>
    </location>
</feature>
<evidence type="ECO:0000256" key="6">
    <source>
        <dbReference type="HAMAP-Rule" id="MF_00445"/>
    </source>
</evidence>
<evidence type="ECO:0000313" key="10">
    <source>
        <dbReference type="Proteomes" id="UP001165044"/>
    </source>
</evidence>
<comment type="catalytic activity">
    <reaction evidence="6">
        <text>a quinone + NADH + 5 H(+)(in) = a quinol + NAD(+) + 4 H(+)(out)</text>
        <dbReference type="Rhea" id="RHEA:57888"/>
        <dbReference type="ChEBI" id="CHEBI:15378"/>
        <dbReference type="ChEBI" id="CHEBI:24646"/>
        <dbReference type="ChEBI" id="CHEBI:57540"/>
        <dbReference type="ChEBI" id="CHEBI:57945"/>
        <dbReference type="ChEBI" id="CHEBI:132124"/>
    </reaction>
</comment>
<dbReference type="HAMAP" id="MF_00445">
    <property type="entry name" value="NDH1_NuoN_1"/>
    <property type="match status" value="1"/>
</dbReference>
<dbReference type="InterPro" id="IPR001750">
    <property type="entry name" value="ND/Mrp_TM"/>
</dbReference>
<gene>
    <name evidence="9" type="primary">nuoN_1</name>
    <name evidence="6" type="synonym">nuoN</name>
    <name evidence="9" type="ORF">GETHED_04700</name>
</gene>
<evidence type="ECO:0000259" key="8">
    <source>
        <dbReference type="Pfam" id="PF00361"/>
    </source>
</evidence>
<comment type="similarity">
    <text evidence="6">Belongs to the complex I subunit 2 family.</text>
</comment>
<keyword evidence="6" id="KW-1003">Cell membrane</keyword>
<dbReference type="RefSeq" id="WP_285606189.1">
    <property type="nucleotide sequence ID" value="NZ_BSDC01000001.1"/>
</dbReference>
<feature type="transmembrane region" description="Helical" evidence="6">
    <location>
        <begin position="112"/>
        <end position="131"/>
    </location>
</feature>
<evidence type="ECO:0000313" key="9">
    <source>
        <dbReference type="EMBL" id="GLH66106.1"/>
    </source>
</evidence>
<dbReference type="NCBIfam" id="TIGR01770">
    <property type="entry name" value="NDH_I_N"/>
    <property type="match status" value="1"/>
</dbReference>
<dbReference type="Pfam" id="PF00361">
    <property type="entry name" value="Proton_antipo_M"/>
    <property type="match status" value="1"/>
</dbReference>
<feature type="transmembrane region" description="Helical" evidence="6">
    <location>
        <begin position="18"/>
        <end position="36"/>
    </location>
</feature>
<feature type="transmembrane region" description="Helical" evidence="6">
    <location>
        <begin position="379"/>
        <end position="402"/>
    </location>
</feature>
<keyword evidence="2" id="KW-0997">Cell inner membrane</keyword>
<keyword evidence="5 6" id="KW-0472">Membrane</keyword>
<feature type="transmembrane region" description="Helical" evidence="6">
    <location>
        <begin position="338"/>
        <end position="358"/>
    </location>
</feature>